<dbReference type="InterPro" id="IPR018060">
    <property type="entry name" value="HTH_AraC"/>
</dbReference>
<sequence length="287" mass="31848">MERREGFANQRLTVVPRPAVAEALTRPVTRRLVVTDAGWFPRAYRHLRIRPGGAEEAIVIVCVAGGGWVDVAGTRVRVTPSTAVLIPPRVPHSYGADDDEPWTIWWCHVRGSDLADLWSAIGVDADRPLVSLRAVDRVTVLLDEIVSALERDQSPARLLATAGIAWRLMTQLAVDRRLPEQGEPLERAMRYLEERVDGAIRVSDLARLVGVSTSHLGALFREATGGGVLAYHTGLKMARARRLLDTTDLHVSEVGREVGYADPFYFSRQFSRVHGMSPSDYRVQRKG</sequence>
<name>A0A5S4V0J1_9MICO</name>
<dbReference type="Gene3D" id="1.10.10.60">
    <property type="entry name" value="Homeodomain-like"/>
    <property type="match status" value="2"/>
</dbReference>
<dbReference type="SUPFAM" id="SSF51215">
    <property type="entry name" value="Regulatory protein AraC"/>
    <property type="match status" value="1"/>
</dbReference>
<keyword evidence="7" id="KW-1185">Reference proteome</keyword>
<dbReference type="InterPro" id="IPR037923">
    <property type="entry name" value="HTH-like"/>
</dbReference>
<evidence type="ECO:0000256" key="2">
    <source>
        <dbReference type="ARBA" id="ARBA00023125"/>
    </source>
</evidence>
<dbReference type="InterPro" id="IPR018062">
    <property type="entry name" value="HTH_AraC-typ_CS"/>
</dbReference>
<dbReference type="PROSITE" id="PS00041">
    <property type="entry name" value="HTH_ARAC_FAMILY_1"/>
    <property type="match status" value="1"/>
</dbReference>
<proteinExistence type="predicted"/>
<dbReference type="RefSeq" id="WP_148732176.1">
    <property type="nucleotide sequence ID" value="NZ_VSSB01000001.1"/>
</dbReference>
<evidence type="ECO:0000256" key="4">
    <source>
        <dbReference type="ARBA" id="ARBA00023163"/>
    </source>
</evidence>
<organism evidence="6 7">
    <name type="scientific">Agromyces mariniharenae</name>
    <dbReference type="NCBI Taxonomy" id="2604423"/>
    <lineage>
        <taxon>Bacteria</taxon>
        <taxon>Bacillati</taxon>
        <taxon>Actinomycetota</taxon>
        <taxon>Actinomycetes</taxon>
        <taxon>Micrococcales</taxon>
        <taxon>Microbacteriaceae</taxon>
        <taxon>Agromyces</taxon>
    </lineage>
</organism>
<dbReference type="EMBL" id="VSSB01000001">
    <property type="protein sequence ID" value="TYL52714.1"/>
    <property type="molecule type" value="Genomic_DNA"/>
</dbReference>
<reference evidence="6 7" key="1">
    <citation type="submission" date="2019-08" db="EMBL/GenBank/DDBJ databases">
        <authorList>
            <person name="Hu J."/>
        </authorList>
    </citation>
    <scope>NUCLEOTIDE SEQUENCE [LARGE SCALE GENOMIC DNA]</scope>
    <source>
        <strain evidence="6 7">NEAU-184</strain>
    </source>
</reference>
<accession>A0A5S4V0J1</accession>
<dbReference type="SMART" id="SM00342">
    <property type="entry name" value="HTH_ARAC"/>
    <property type="match status" value="1"/>
</dbReference>
<keyword evidence="1" id="KW-0805">Transcription regulation</keyword>
<dbReference type="PRINTS" id="PR00032">
    <property type="entry name" value="HTHARAC"/>
</dbReference>
<evidence type="ECO:0000256" key="1">
    <source>
        <dbReference type="ARBA" id="ARBA00023015"/>
    </source>
</evidence>
<comment type="caution">
    <text evidence="6">The sequence shown here is derived from an EMBL/GenBank/DDBJ whole genome shotgun (WGS) entry which is preliminary data.</text>
</comment>
<keyword evidence="3" id="KW-0010">Activator</keyword>
<evidence type="ECO:0000256" key="3">
    <source>
        <dbReference type="ARBA" id="ARBA00023159"/>
    </source>
</evidence>
<dbReference type="InterPro" id="IPR009057">
    <property type="entry name" value="Homeodomain-like_sf"/>
</dbReference>
<dbReference type="PANTHER" id="PTHR46796">
    <property type="entry name" value="HTH-TYPE TRANSCRIPTIONAL ACTIVATOR RHAS-RELATED"/>
    <property type="match status" value="1"/>
</dbReference>
<evidence type="ECO:0000313" key="7">
    <source>
        <dbReference type="Proteomes" id="UP000325243"/>
    </source>
</evidence>
<dbReference type="Proteomes" id="UP000325243">
    <property type="component" value="Unassembled WGS sequence"/>
</dbReference>
<dbReference type="InterPro" id="IPR050204">
    <property type="entry name" value="AraC_XylS_family_regulators"/>
</dbReference>
<dbReference type="PANTHER" id="PTHR46796:SF7">
    <property type="entry name" value="ARAC FAMILY TRANSCRIPTIONAL REGULATOR"/>
    <property type="match status" value="1"/>
</dbReference>
<protein>
    <submittedName>
        <fullName evidence="6">AraC family transcriptional regulator</fullName>
    </submittedName>
</protein>
<feature type="domain" description="HTH araC/xylS-type" evidence="5">
    <location>
        <begin position="186"/>
        <end position="284"/>
    </location>
</feature>
<keyword evidence="2" id="KW-0238">DNA-binding</keyword>
<gene>
    <name evidence="6" type="ORF">FYC51_02905</name>
</gene>
<dbReference type="CDD" id="cd06986">
    <property type="entry name" value="cupin_MmsR-like_N"/>
    <property type="match status" value="1"/>
</dbReference>
<dbReference type="Gene3D" id="2.60.120.280">
    <property type="entry name" value="Regulatory protein AraC"/>
    <property type="match status" value="1"/>
</dbReference>
<dbReference type="InterPro" id="IPR003313">
    <property type="entry name" value="AraC-bd"/>
</dbReference>
<evidence type="ECO:0000313" key="6">
    <source>
        <dbReference type="EMBL" id="TYL52714.1"/>
    </source>
</evidence>
<dbReference type="GO" id="GO:0003700">
    <property type="term" value="F:DNA-binding transcription factor activity"/>
    <property type="evidence" value="ECO:0007669"/>
    <property type="project" value="InterPro"/>
</dbReference>
<dbReference type="Pfam" id="PF02311">
    <property type="entry name" value="AraC_binding"/>
    <property type="match status" value="1"/>
</dbReference>
<dbReference type="InterPro" id="IPR020449">
    <property type="entry name" value="Tscrpt_reg_AraC-type_HTH"/>
</dbReference>
<dbReference type="GO" id="GO:0043565">
    <property type="term" value="F:sequence-specific DNA binding"/>
    <property type="evidence" value="ECO:0007669"/>
    <property type="project" value="InterPro"/>
</dbReference>
<evidence type="ECO:0000259" key="5">
    <source>
        <dbReference type="PROSITE" id="PS01124"/>
    </source>
</evidence>
<dbReference type="PROSITE" id="PS01124">
    <property type="entry name" value="HTH_ARAC_FAMILY_2"/>
    <property type="match status" value="1"/>
</dbReference>
<dbReference type="SUPFAM" id="SSF46689">
    <property type="entry name" value="Homeodomain-like"/>
    <property type="match status" value="2"/>
</dbReference>
<dbReference type="AlphaFoldDB" id="A0A5S4V0J1"/>
<dbReference type="Pfam" id="PF12833">
    <property type="entry name" value="HTH_18"/>
    <property type="match status" value="1"/>
</dbReference>
<keyword evidence="4" id="KW-0804">Transcription</keyword>